<dbReference type="AlphaFoldDB" id="A0A2P5CTM4"/>
<evidence type="ECO:0000313" key="1">
    <source>
        <dbReference type="EMBL" id="PON64387.1"/>
    </source>
</evidence>
<organism evidence="1 2">
    <name type="scientific">Parasponia andersonii</name>
    <name type="common">Sponia andersonii</name>
    <dbReference type="NCBI Taxonomy" id="3476"/>
    <lineage>
        <taxon>Eukaryota</taxon>
        <taxon>Viridiplantae</taxon>
        <taxon>Streptophyta</taxon>
        <taxon>Embryophyta</taxon>
        <taxon>Tracheophyta</taxon>
        <taxon>Spermatophyta</taxon>
        <taxon>Magnoliopsida</taxon>
        <taxon>eudicotyledons</taxon>
        <taxon>Gunneridae</taxon>
        <taxon>Pentapetalae</taxon>
        <taxon>rosids</taxon>
        <taxon>fabids</taxon>
        <taxon>Rosales</taxon>
        <taxon>Cannabaceae</taxon>
        <taxon>Parasponia</taxon>
    </lineage>
</organism>
<proteinExistence type="predicted"/>
<reference evidence="2" key="1">
    <citation type="submission" date="2016-06" db="EMBL/GenBank/DDBJ databases">
        <title>Parallel loss of symbiosis genes in relatives of nitrogen-fixing non-legume Parasponia.</title>
        <authorList>
            <person name="Van Velzen R."/>
            <person name="Holmer R."/>
            <person name="Bu F."/>
            <person name="Rutten L."/>
            <person name="Van Zeijl A."/>
            <person name="Liu W."/>
            <person name="Santuari L."/>
            <person name="Cao Q."/>
            <person name="Sharma T."/>
            <person name="Shen D."/>
            <person name="Roswanjaya Y."/>
            <person name="Wardhani T."/>
            <person name="Kalhor M.S."/>
            <person name="Jansen J."/>
            <person name="Van den Hoogen J."/>
            <person name="Gungor B."/>
            <person name="Hartog M."/>
            <person name="Hontelez J."/>
            <person name="Verver J."/>
            <person name="Yang W.-C."/>
            <person name="Schijlen E."/>
            <person name="Repin R."/>
            <person name="Schilthuizen M."/>
            <person name="Schranz E."/>
            <person name="Heidstra R."/>
            <person name="Miyata K."/>
            <person name="Fedorova E."/>
            <person name="Kohlen W."/>
            <person name="Bisseling T."/>
            <person name="Smit S."/>
            <person name="Geurts R."/>
        </authorList>
    </citation>
    <scope>NUCLEOTIDE SEQUENCE [LARGE SCALE GENOMIC DNA]</scope>
    <source>
        <strain evidence="2">cv. WU1-14</strain>
    </source>
</reference>
<protein>
    <submittedName>
        <fullName evidence="1">Uncharacterized protein</fullName>
    </submittedName>
</protein>
<dbReference type="EMBL" id="JXTB01000096">
    <property type="protein sequence ID" value="PON64387.1"/>
    <property type="molecule type" value="Genomic_DNA"/>
</dbReference>
<sequence length="80" mass="8805">MEDLGERVGILEMLIGAPAPDATTLAEQANLHAASIAELQHTVRDNQKDMVDRYNDLLKEVLTLADRIEARMASMEGDVL</sequence>
<comment type="caution">
    <text evidence="1">The sequence shown here is derived from an EMBL/GenBank/DDBJ whole genome shotgun (WGS) entry which is preliminary data.</text>
</comment>
<name>A0A2P5CTM4_PARAD</name>
<gene>
    <name evidence="1" type="ORF">PanWU01x14_124560</name>
</gene>
<accession>A0A2P5CTM4</accession>
<evidence type="ECO:0000313" key="2">
    <source>
        <dbReference type="Proteomes" id="UP000237105"/>
    </source>
</evidence>
<keyword evidence="2" id="KW-1185">Reference proteome</keyword>
<dbReference type="Proteomes" id="UP000237105">
    <property type="component" value="Unassembled WGS sequence"/>
</dbReference>